<reference evidence="1 2" key="1">
    <citation type="submission" date="2024-01" db="EMBL/GenBank/DDBJ databases">
        <title>Genome assemblies of Stephania.</title>
        <authorList>
            <person name="Yang L."/>
        </authorList>
    </citation>
    <scope>NUCLEOTIDE SEQUENCE [LARGE SCALE GENOMIC DNA]</scope>
    <source>
        <strain evidence="1">YNDBR</strain>
        <tissue evidence="1">Leaf</tissue>
    </source>
</reference>
<keyword evidence="2" id="KW-1185">Reference proteome</keyword>
<dbReference type="EMBL" id="JBBNAF010000003">
    <property type="protein sequence ID" value="KAK9160720.1"/>
    <property type="molecule type" value="Genomic_DNA"/>
</dbReference>
<name>A0AAP0PZ29_9MAGN</name>
<dbReference type="PANTHER" id="PTHR46366">
    <property type="entry name" value="PRO-APOPTOTIC SERINE PROTEASE NMA111"/>
    <property type="match status" value="1"/>
</dbReference>
<dbReference type="AlphaFoldDB" id="A0AAP0PZ29"/>
<evidence type="ECO:0000313" key="1">
    <source>
        <dbReference type="EMBL" id="KAK9160720.1"/>
    </source>
</evidence>
<sequence>MYRASGSPVIDWQGQVVALNAGSKSSSASAFFLPFESQHPKLLLKVVRALHFLQNGWDSNGGKWKAVAISRGMLQSVALSVDKTKKPEIESEEDQPLELVQPPTFPCTYGTPYKGVEVREHSQIFYTADSSVLNDPNATDSFVLEVPNELLNLKEGVHASFPKYVDSPFIVDISEREGIT</sequence>
<dbReference type="Proteomes" id="UP001420932">
    <property type="component" value="Unassembled WGS sequence"/>
</dbReference>
<protein>
    <submittedName>
        <fullName evidence="1">Uncharacterized protein</fullName>
    </submittedName>
</protein>
<evidence type="ECO:0000313" key="2">
    <source>
        <dbReference type="Proteomes" id="UP001420932"/>
    </source>
</evidence>
<gene>
    <name evidence="1" type="ORF">Syun_007061</name>
</gene>
<dbReference type="PANTHER" id="PTHR46366:SF1">
    <property type="entry name" value="PDZ DOMAIN-CONTAINING PROTEIN C1685.05"/>
    <property type="match status" value="1"/>
</dbReference>
<accession>A0AAP0PZ29</accession>
<proteinExistence type="predicted"/>
<organism evidence="1 2">
    <name type="scientific">Stephania yunnanensis</name>
    <dbReference type="NCBI Taxonomy" id="152371"/>
    <lineage>
        <taxon>Eukaryota</taxon>
        <taxon>Viridiplantae</taxon>
        <taxon>Streptophyta</taxon>
        <taxon>Embryophyta</taxon>
        <taxon>Tracheophyta</taxon>
        <taxon>Spermatophyta</taxon>
        <taxon>Magnoliopsida</taxon>
        <taxon>Ranunculales</taxon>
        <taxon>Menispermaceae</taxon>
        <taxon>Menispermoideae</taxon>
        <taxon>Cissampelideae</taxon>
        <taxon>Stephania</taxon>
    </lineage>
</organism>
<comment type="caution">
    <text evidence="1">The sequence shown here is derived from an EMBL/GenBank/DDBJ whole genome shotgun (WGS) entry which is preliminary data.</text>
</comment>